<proteinExistence type="inferred from homology"/>
<dbReference type="Gene3D" id="3.40.50.1820">
    <property type="entry name" value="alpha/beta hydrolase"/>
    <property type="match status" value="1"/>
</dbReference>
<dbReference type="InterPro" id="IPR000073">
    <property type="entry name" value="AB_hydrolase_1"/>
</dbReference>
<dbReference type="PANTHER" id="PTHR43798">
    <property type="entry name" value="MONOACYLGLYCEROL LIPASE"/>
    <property type="match status" value="1"/>
</dbReference>
<evidence type="ECO:0000259" key="3">
    <source>
        <dbReference type="Pfam" id="PF00561"/>
    </source>
</evidence>
<dbReference type="Proteomes" id="UP001059252">
    <property type="component" value="Chromosome"/>
</dbReference>
<dbReference type="InterPro" id="IPR029058">
    <property type="entry name" value="AB_hydrolase_fold"/>
</dbReference>
<dbReference type="GO" id="GO:0016787">
    <property type="term" value="F:hydrolase activity"/>
    <property type="evidence" value="ECO:0007669"/>
    <property type="project" value="UniProtKB-KW"/>
</dbReference>
<dbReference type="RefSeq" id="WP_258210627.1">
    <property type="nucleotide sequence ID" value="NZ_CP102734.1"/>
</dbReference>
<evidence type="ECO:0000313" key="4">
    <source>
        <dbReference type="EMBL" id="UVD81453.1"/>
    </source>
</evidence>
<name>A0ABY5R7I3_9MOLU</name>
<comment type="similarity">
    <text evidence="1">Belongs to the lipase/esterase LIP3/BchO family.</text>
</comment>
<dbReference type="PANTHER" id="PTHR43798:SF33">
    <property type="entry name" value="HYDROLASE, PUTATIVE (AFU_ORTHOLOGUE AFUA_2G14860)-RELATED"/>
    <property type="match status" value="1"/>
</dbReference>
<organism evidence="4 5">
    <name type="scientific">Mycoplasma iguanae</name>
    <dbReference type="NCBI Taxonomy" id="292461"/>
    <lineage>
        <taxon>Bacteria</taxon>
        <taxon>Bacillati</taxon>
        <taxon>Mycoplasmatota</taxon>
        <taxon>Mollicutes</taxon>
        <taxon>Mycoplasmataceae</taxon>
        <taxon>Mycoplasma</taxon>
    </lineage>
</organism>
<evidence type="ECO:0000313" key="5">
    <source>
        <dbReference type="Proteomes" id="UP001059252"/>
    </source>
</evidence>
<keyword evidence="2" id="KW-0719">Serine esterase</keyword>
<gene>
    <name evidence="4" type="ORF">NV226_01825</name>
</gene>
<evidence type="ECO:0000256" key="2">
    <source>
        <dbReference type="ARBA" id="ARBA00022487"/>
    </source>
</evidence>
<sequence>MINQKIDILGEKINYIFEDNKRPKILFLHGFFSNYKFANEIYNNVNRNFDIVAFDFPGCGSSSYNNDLTIDFYQKIALAFVEHFQLKNFYIVAHSLGAASAVYVASKVSVKKIFLGAPINYNLINHSAEHAANIKKWLLPTNIEEAIESTKKLVKNKNNFFEQNIANTAKHFLKLVNLRRNIFQKMLDKEIISQEYLEKNLKPLYEKVIDKCIFANGLEDNFVQFDAVYSIAKEFNAPLYPIENCGHAIFYEQNEKIYNLIQKMVDEKI</sequence>
<dbReference type="SUPFAM" id="SSF53474">
    <property type="entry name" value="alpha/beta-Hydrolases"/>
    <property type="match status" value="1"/>
</dbReference>
<protein>
    <submittedName>
        <fullName evidence="4">Alpha/beta hydrolase</fullName>
    </submittedName>
</protein>
<feature type="domain" description="AB hydrolase-1" evidence="3">
    <location>
        <begin position="25"/>
        <end position="252"/>
    </location>
</feature>
<keyword evidence="5" id="KW-1185">Reference proteome</keyword>
<dbReference type="EMBL" id="CP102734">
    <property type="protein sequence ID" value="UVD81453.1"/>
    <property type="molecule type" value="Genomic_DNA"/>
</dbReference>
<dbReference type="Pfam" id="PF00561">
    <property type="entry name" value="Abhydrolase_1"/>
    <property type="match status" value="1"/>
</dbReference>
<dbReference type="InterPro" id="IPR050266">
    <property type="entry name" value="AB_hydrolase_sf"/>
</dbReference>
<reference evidence="4" key="1">
    <citation type="submission" date="2022-08" db="EMBL/GenBank/DDBJ databases">
        <title>Complete genome of Mycoplasma iguanae type strain 2327.</title>
        <authorList>
            <person name="Spergser J."/>
        </authorList>
    </citation>
    <scope>NUCLEOTIDE SEQUENCE</scope>
    <source>
        <strain evidence="4">2327</strain>
    </source>
</reference>
<accession>A0ABY5R7I3</accession>
<keyword evidence="4" id="KW-0378">Hydrolase</keyword>
<evidence type="ECO:0000256" key="1">
    <source>
        <dbReference type="ARBA" id="ARBA00006989"/>
    </source>
</evidence>